<name>A0A084QGX0_STAC4</name>
<proteinExistence type="predicted"/>
<sequence>MRATPQSSTALVPFRTPLQAAACCGLRAFHYPLTLASFAKQKIHCPIPGYITVARHLFLLQLPTPHVESRLRPPEATLFLFCCLRPSAFALTLPLPSVYRLLCRSRAATTQSFITCRPAGPAAASWVFPVLIYSAAPTLGTSPRALLHITISTSFLRD</sequence>
<organism evidence="1 2">
    <name type="scientific">Stachybotrys chlorohalonatus (strain IBT 40285)</name>
    <dbReference type="NCBI Taxonomy" id="1283841"/>
    <lineage>
        <taxon>Eukaryota</taxon>
        <taxon>Fungi</taxon>
        <taxon>Dikarya</taxon>
        <taxon>Ascomycota</taxon>
        <taxon>Pezizomycotina</taxon>
        <taxon>Sordariomycetes</taxon>
        <taxon>Hypocreomycetidae</taxon>
        <taxon>Hypocreales</taxon>
        <taxon>Stachybotryaceae</taxon>
        <taxon>Stachybotrys</taxon>
    </lineage>
</organism>
<evidence type="ECO:0000313" key="1">
    <source>
        <dbReference type="EMBL" id="KFA63205.1"/>
    </source>
</evidence>
<evidence type="ECO:0000313" key="2">
    <source>
        <dbReference type="Proteomes" id="UP000028524"/>
    </source>
</evidence>
<dbReference type="Proteomes" id="UP000028524">
    <property type="component" value="Unassembled WGS sequence"/>
</dbReference>
<accession>A0A084QGX0</accession>
<gene>
    <name evidence="1" type="ORF">S40285_10082</name>
</gene>
<dbReference type="InParanoid" id="A0A084QGX0"/>
<reference evidence="1 2" key="1">
    <citation type="journal article" date="2014" name="BMC Genomics">
        <title>Comparative genome sequencing reveals chemotype-specific gene clusters in the toxigenic black mold Stachybotrys.</title>
        <authorList>
            <person name="Semeiks J."/>
            <person name="Borek D."/>
            <person name="Otwinowski Z."/>
            <person name="Grishin N.V."/>
        </authorList>
    </citation>
    <scope>NUCLEOTIDE SEQUENCE [LARGE SCALE GENOMIC DNA]</scope>
    <source>
        <strain evidence="1 2">IBT 40285</strain>
    </source>
</reference>
<keyword evidence="2" id="KW-1185">Reference proteome</keyword>
<dbReference type="AlphaFoldDB" id="A0A084QGX0"/>
<protein>
    <submittedName>
        <fullName evidence="1">Uncharacterized protein</fullName>
    </submittedName>
</protein>
<dbReference type="EMBL" id="KL660754">
    <property type="protein sequence ID" value="KFA63205.1"/>
    <property type="molecule type" value="Genomic_DNA"/>
</dbReference>
<dbReference type="HOGENOM" id="CLU_1670542_0_0_1"/>